<dbReference type="EMBL" id="CP033149">
    <property type="protein sequence ID" value="AYO42345.1"/>
    <property type="molecule type" value="Genomic_DNA"/>
</dbReference>
<dbReference type="InterPro" id="IPR011990">
    <property type="entry name" value="TPR-like_helical_dom_sf"/>
</dbReference>
<dbReference type="InterPro" id="IPR036869">
    <property type="entry name" value="J_dom_sf"/>
</dbReference>
<dbReference type="PROSITE" id="PS50030">
    <property type="entry name" value="UBA"/>
    <property type="match status" value="1"/>
</dbReference>
<dbReference type="SUPFAM" id="SSF46565">
    <property type="entry name" value="Chaperone J-domain"/>
    <property type="match status" value="1"/>
</dbReference>
<evidence type="ECO:0000259" key="2">
    <source>
        <dbReference type="PROSITE" id="PS50030"/>
    </source>
</evidence>
<feature type="region of interest" description="Disordered" evidence="1">
    <location>
        <begin position="198"/>
        <end position="219"/>
    </location>
</feature>
<dbReference type="PANTHER" id="PTHR23172:SF19">
    <property type="entry name" value="J DOMAIN-CONTAINING PROTEIN"/>
    <property type="match status" value="1"/>
</dbReference>
<organism evidence="3 4">
    <name type="scientific">Malassezia restricta (strain ATCC 96810 / NBRC 103918 / CBS 7877)</name>
    <name type="common">Seborrheic dermatitis infection agent</name>
    <dbReference type="NCBI Taxonomy" id="425264"/>
    <lineage>
        <taxon>Eukaryota</taxon>
        <taxon>Fungi</taxon>
        <taxon>Dikarya</taxon>
        <taxon>Basidiomycota</taxon>
        <taxon>Ustilaginomycotina</taxon>
        <taxon>Malasseziomycetes</taxon>
        <taxon>Malasseziales</taxon>
        <taxon>Malasseziaceae</taxon>
        <taxon>Malassezia</taxon>
    </lineage>
</organism>
<dbReference type="GO" id="GO:0072318">
    <property type="term" value="P:clathrin coat disassembly"/>
    <property type="evidence" value="ECO:0007669"/>
    <property type="project" value="TreeGrafter"/>
</dbReference>
<dbReference type="InterPro" id="IPR015940">
    <property type="entry name" value="UBA"/>
</dbReference>
<dbReference type="Proteomes" id="UP000269793">
    <property type="component" value="Chromosome II"/>
</dbReference>
<dbReference type="SUPFAM" id="SSF48452">
    <property type="entry name" value="TPR-like"/>
    <property type="match status" value="1"/>
</dbReference>
<dbReference type="SMART" id="SM00165">
    <property type="entry name" value="UBA"/>
    <property type="match status" value="1"/>
</dbReference>
<dbReference type="STRING" id="425264.A0A3G2S2Y9"/>
<dbReference type="GO" id="GO:0005737">
    <property type="term" value="C:cytoplasm"/>
    <property type="evidence" value="ECO:0007669"/>
    <property type="project" value="TreeGrafter"/>
</dbReference>
<evidence type="ECO:0000256" key="1">
    <source>
        <dbReference type="SAM" id="MobiDB-lite"/>
    </source>
</evidence>
<keyword evidence="4" id="KW-1185">Reference proteome</keyword>
<feature type="region of interest" description="Disordered" evidence="1">
    <location>
        <begin position="1"/>
        <end position="88"/>
    </location>
</feature>
<dbReference type="GO" id="GO:0030276">
    <property type="term" value="F:clathrin binding"/>
    <property type="evidence" value="ECO:0007669"/>
    <property type="project" value="TreeGrafter"/>
</dbReference>
<gene>
    <name evidence="3" type="primary">ucp7</name>
    <name evidence="3" type="ORF">DNF11_1395</name>
</gene>
<reference evidence="3 4" key="1">
    <citation type="submission" date="2018-10" db="EMBL/GenBank/DDBJ databases">
        <title>Complete genome sequence of Malassezia restricta CBS 7877.</title>
        <authorList>
            <person name="Morand S.C."/>
            <person name="Bertignac M."/>
            <person name="Iltis A."/>
            <person name="Kolder I."/>
            <person name="Pirovano W."/>
            <person name="Jourdain R."/>
            <person name="Clavaud C."/>
        </authorList>
    </citation>
    <scope>NUCLEOTIDE SEQUENCE [LARGE SCALE GENOMIC DNA]</scope>
    <source>
        <strain evidence="3 4">CBS 7877</strain>
    </source>
</reference>
<dbReference type="Gene3D" id="1.25.40.10">
    <property type="entry name" value="Tetratricopeptide repeat domain"/>
    <property type="match status" value="1"/>
</dbReference>
<accession>A0A3G2S2Y9</accession>
<dbReference type="GO" id="GO:0031982">
    <property type="term" value="C:vesicle"/>
    <property type="evidence" value="ECO:0007669"/>
    <property type="project" value="TreeGrafter"/>
</dbReference>
<dbReference type="OrthoDB" id="1717591at2759"/>
<protein>
    <submittedName>
        <fullName evidence="3">UBA domain-containing protein 7</fullName>
    </submittedName>
</protein>
<name>A0A3G2S2Y9_MALR7</name>
<feature type="domain" description="UBA" evidence="2">
    <location>
        <begin position="157"/>
        <end position="197"/>
    </location>
</feature>
<feature type="compositionally biased region" description="Polar residues" evidence="1">
    <location>
        <begin position="199"/>
        <end position="208"/>
    </location>
</feature>
<dbReference type="CDD" id="cd06257">
    <property type="entry name" value="DnaJ"/>
    <property type="match status" value="1"/>
</dbReference>
<dbReference type="VEuPathDB" id="FungiDB:DNF11_1395"/>
<dbReference type="AlphaFoldDB" id="A0A3G2S2Y9"/>
<dbReference type="Pfam" id="PF00627">
    <property type="entry name" value="UBA"/>
    <property type="match status" value="1"/>
</dbReference>
<feature type="region of interest" description="Disordered" evidence="1">
    <location>
        <begin position="110"/>
        <end position="159"/>
    </location>
</feature>
<evidence type="ECO:0000313" key="3">
    <source>
        <dbReference type="EMBL" id="AYO42345.1"/>
    </source>
</evidence>
<dbReference type="GO" id="GO:0072583">
    <property type="term" value="P:clathrin-dependent endocytosis"/>
    <property type="evidence" value="ECO:0007669"/>
    <property type="project" value="TreeGrafter"/>
</dbReference>
<dbReference type="InterPro" id="IPR001623">
    <property type="entry name" value="DnaJ_domain"/>
</dbReference>
<sequence length="681" mass="74319">MDDLADLDWHAKPTATTGLSKPASSGYQFDALLRSMPSTQPEKRPTAQPSKPAPPQEDAFASLLPSFGEKQHLQAAKQEPSTPSDGLWKLDALESKIVQAPRDEDDILADFRTPSQPAAAQPADHDTLDLLGDLGKPVSQRASQPIQAPAVETRSTSPPPHVVGQLVEMGFAPQDARRALAQTDANVEQAVQVLVASIPKTQAPTSPESEPKPLRSDTPSLQKHADHFYTQANVFGTSMLKNANALWDSTKAHARKTLNDARRDAQDASAMGIASELGKHMWRRWNAMPKRPVDYNATPRWMMKEEEPKAPQNENSRQERFNVPATSANLLEEPAPVPSQPVAKPVVAAPTPKPNPSISAPPSRHIRSLPAEDAGAIARATELKDQGNAHFYRGAYAEAEAEYTKALDVLLPTSLWRIPLLNNRANVRLKNGDSEGTLSDCTASIELIVLPSMQDGMYRPSQDALPASHASLTLREAYAKSISQRARAYEANEKWALAKQDWERLAHYERVEGSGVKSGQAHRRAACEGLARCARILEPPPSKSIPVPSGSAASAAAAAASDAGVNRVRALRKAQDDEEAERLSLKDSVDARLAAWTRGRETNIRALLASIDDPKYGLVWDELRWSKINLHNLLTDAQVKRAYTKAIARLHPDKLSSSNTTIEQRMLAAGMFHTLNDAFHT</sequence>
<dbReference type="Gene3D" id="1.10.8.10">
    <property type="entry name" value="DNA helicase RuvA subunit, C-terminal domain"/>
    <property type="match status" value="1"/>
</dbReference>
<feature type="compositionally biased region" description="Polar residues" evidence="1">
    <location>
        <begin position="14"/>
        <end position="27"/>
    </location>
</feature>
<dbReference type="Gene3D" id="1.10.287.110">
    <property type="entry name" value="DnaJ domain"/>
    <property type="match status" value="1"/>
</dbReference>
<dbReference type="SUPFAM" id="SSF46934">
    <property type="entry name" value="UBA-like"/>
    <property type="match status" value="1"/>
</dbReference>
<dbReference type="PANTHER" id="PTHR23172">
    <property type="entry name" value="AUXILIN/CYCLIN G-ASSOCIATED KINASE-RELATED"/>
    <property type="match status" value="1"/>
</dbReference>
<dbReference type="InterPro" id="IPR009060">
    <property type="entry name" value="UBA-like_sf"/>
</dbReference>
<evidence type="ECO:0000313" key="4">
    <source>
        <dbReference type="Proteomes" id="UP000269793"/>
    </source>
</evidence>
<proteinExistence type="predicted"/>